<feature type="transmembrane region" description="Helical" evidence="1">
    <location>
        <begin position="76"/>
        <end position="95"/>
    </location>
</feature>
<proteinExistence type="predicted"/>
<dbReference type="AlphaFoldDB" id="A0A932HX29"/>
<feature type="transmembrane region" description="Helical" evidence="1">
    <location>
        <begin position="7"/>
        <end position="27"/>
    </location>
</feature>
<dbReference type="Pfam" id="PF07386">
    <property type="entry name" value="DUF1499"/>
    <property type="match status" value="1"/>
</dbReference>
<feature type="transmembrane region" description="Helical" evidence="1">
    <location>
        <begin position="47"/>
        <end position="69"/>
    </location>
</feature>
<sequence>MGFQQRLSLLSYLGLILTLAAGLMLLVSGPGHRLGLWHWRTGFWLMTWVGTAGMWGALISVAGGLFAIIGARKKRTAAALAGAVIGFFLMGWPTLRQQRLAANPRIHEVSTDTEKPPQFQAALDLRKKAGADNPPEYNAKFAPLQKKAFPDIQPAYLQGTPKEAFERALAAARGMGWEIVASDPESGRIEAVATTFWYGFKDDVIIRVQREGERNRVDVRSKSRVGGSDFGTNAKRVRAYLKALGGKKS</sequence>
<comment type="caution">
    <text evidence="2">The sequence shown here is derived from an EMBL/GenBank/DDBJ whole genome shotgun (WGS) entry which is preliminary data.</text>
</comment>
<keyword evidence="1" id="KW-0472">Membrane</keyword>
<organism evidence="2 3">
    <name type="scientific">Tectimicrobiota bacterium</name>
    <dbReference type="NCBI Taxonomy" id="2528274"/>
    <lineage>
        <taxon>Bacteria</taxon>
        <taxon>Pseudomonadati</taxon>
        <taxon>Nitrospinota/Tectimicrobiota group</taxon>
        <taxon>Candidatus Tectimicrobiota</taxon>
    </lineage>
</organism>
<keyword evidence="1" id="KW-0812">Transmembrane</keyword>
<accession>A0A932HX29</accession>
<evidence type="ECO:0000256" key="1">
    <source>
        <dbReference type="SAM" id="Phobius"/>
    </source>
</evidence>
<dbReference type="InterPro" id="IPR010865">
    <property type="entry name" value="DUF1499"/>
</dbReference>
<keyword evidence="1" id="KW-1133">Transmembrane helix</keyword>
<name>A0A932HX29_UNCTE</name>
<gene>
    <name evidence="2" type="ORF">HYZ11_04425</name>
</gene>
<evidence type="ECO:0000313" key="2">
    <source>
        <dbReference type="EMBL" id="MBI3126832.1"/>
    </source>
</evidence>
<reference evidence="2" key="1">
    <citation type="submission" date="2020-07" db="EMBL/GenBank/DDBJ databases">
        <title>Huge and variable diversity of episymbiotic CPR bacteria and DPANN archaea in groundwater ecosystems.</title>
        <authorList>
            <person name="He C.Y."/>
            <person name="Keren R."/>
            <person name="Whittaker M."/>
            <person name="Farag I.F."/>
            <person name="Doudna J."/>
            <person name="Cate J.H.D."/>
            <person name="Banfield J.F."/>
        </authorList>
    </citation>
    <scope>NUCLEOTIDE SEQUENCE</scope>
    <source>
        <strain evidence="2">NC_groundwater_763_Ag_S-0.2um_68_21</strain>
    </source>
</reference>
<dbReference type="Proteomes" id="UP000782312">
    <property type="component" value="Unassembled WGS sequence"/>
</dbReference>
<protein>
    <submittedName>
        <fullName evidence="2">DUF1499 domain-containing protein</fullName>
    </submittedName>
</protein>
<dbReference type="EMBL" id="JACPUR010000013">
    <property type="protein sequence ID" value="MBI3126832.1"/>
    <property type="molecule type" value="Genomic_DNA"/>
</dbReference>
<evidence type="ECO:0000313" key="3">
    <source>
        <dbReference type="Proteomes" id="UP000782312"/>
    </source>
</evidence>